<gene>
    <name evidence="1" type="ORF">GCM10022247_52380</name>
</gene>
<comment type="caution">
    <text evidence="1">The sequence shown here is derived from an EMBL/GenBank/DDBJ whole genome shotgun (WGS) entry which is preliminary data.</text>
</comment>
<dbReference type="EMBL" id="BAABAL010000018">
    <property type="protein sequence ID" value="GAA4021702.1"/>
    <property type="molecule type" value="Genomic_DNA"/>
</dbReference>
<keyword evidence="2" id="KW-1185">Reference proteome</keyword>
<accession>A0ABP7T696</accession>
<name>A0ABP7T696_9PSEU</name>
<protein>
    <submittedName>
        <fullName evidence="1">Uncharacterized protein</fullName>
    </submittedName>
</protein>
<dbReference type="Proteomes" id="UP001501747">
    <property type="component" value="Unassembled WGS sequence"/>
</dbReference>
<sequence length="294" mass="32605">MLSNDKDQALPALTVNQARMLRVLVKSVATKAGHEVTLHGDHFVDSDDVVYGLDALSRNVSGLPVKDWTEAVERHVSTLRAAMKGPDEFDVPTEDLLSRTYLRLYENAALPDVDWLGYGREAFPGVTELLALDLPETVALYNDDRVRRHGLDVLREAGLRNLRAVVPDHRTEIDGVQVLAGSVYVASTALVLDEVVQRTTGERELPNGVLVAMPFRNQLLYHVPRDQGFVESLNAMAGMAISGHSTEAGPLSPHVHWWNKGEFQQLTRHDEAEGSIEIHVDGGFADMFRRLMPD</sequence>
<evidence type="ECO:0000313" key="1">
    <source>
        <dbReference type="EMBL" id="GAA4021702.1"/>
    </source>
</evidence>
<proteinExistence type="predicted"/>
<dbReference type="RefSeq" id="WP_344879890.1">
    <property type="nucleotide sequence ID" value="NZ_BAABAL010000018.1"/>
</dbReference>
<reference evidence="2" key="1">
    <citation type="journal article" date="2019" name="Int. J. Syst. Evol. Microbiol.">
        <title>The Global Catalogue of Microorganisms (GCM) 10K type strain sequencing project: providing services to taxonomists for standard genome sequencing and annotation.</title>
        <authorList>
            <consortium name="The Broad Institute Genomics Platform"/>
            <consortium name="The Broad Institute Genome Sequencing Center for Infectious Disease"/>
            <person name="Wu L."/>
            <person name="Ma J."/>
        </authorList>
    </citation>
    <scope>NUCLEOTIDE SEQUENCE [LARGE SCALE GENOMIC DNA]</scope>
    <source>
        <strain evidence="2">JCM 17342</strain>
    </source>
</reference>
<organism evidence="1 2">
    <name type="scientific">Allokutzneria multivorans</name>
    <dbReference type="NCBI Taxonomy" id="1142134"/>
    <lineage>
        <taxon>Bacteria</taxon>
        <taxon>Bacillati</taxon>
        <taxon>Actinomycetota</taxon>
        <taxon>Actinomycetes</taxon>
        <taxon>Pseudonocardiales</taxon>
        <taxon>Pseudonocardiaceae</taxon>
        <taxon>Allokutzneria</taxon>
    </lineage>
</organism>
<evidence type="ECO:0000313" key="2">
    <source>
        <dbReference type="Proteomes" id="UP001501747"/>
    </source>
</evidence>